<dbReference type="AlphaFoldDB" id="A0A517TSZ8"/>
<accession>A0A517TSZ8</accession>
<dbReference type="EMBL" id="CP036339">
    <property type="protein sequence ID" value="QDT71496.1"/>
    <property type="molecule type" value="Genomic_DNA"/>
</dbReference>
<dbReference type="RefSeq" id="WP_168206641.1">
    <property type="nucleotide sequence ID" value="NZ_CP036339.1"/>
</dbReference>
<dbReference type="InterPro" id="IPR027558">
    <property type="entry name" value="Pre_pil_HX9DG_C"/>
</dbReference>
<organism evidence="2 3">
    <name type="scientific">Lacipirellula limnantheis</name>
    <dbReference type="NCBI Taxonomy" id="2528024"/>
    <lineage>
        <taxon>Bacteria</taxon>
        <taxon>Pseudomonadati</taxon>
        <taxon>Planctomycetota</taxon>
        <taxon>Planctomycetia</taxon>
        <taxon>Pirellulales</taxon>
        <taxon>Lacipirellulaceae</taxon>
        <taxon>Lacipirellula</taxon>
    </lineage>
</organism>
<dbReference type="InterPro" id="IPR045584">
    <property type="entry name" value="Pilin-like"/>
</dbReference>
<dbReference type="NCBIfam" id="TIGR02532">
    <property type="entry name" value="IV_pilin_GFxxxE"/>
    <property type="match status" value="1"/>
</dbReference>
<dbReference type="Proteomes" id="UP000317909">
    <property type="component" value="Chromosome"/>
</dbReference>
<dbReference type="InterPro" id="IPR011453">
    <property type="entry name" value="DUF1559"/>
</dbReference>
<dbReference type="KEGG" id="llh:I41_06540"/>
<name>A0A517TSZ8_9BACT</name>
<dbReference type="Pfam" id="PF07963">
    <property type="entry name" value="N_methyl"/>
    <property type="match status" value="1"/>
</dbReference>
<dbReference type="SUPFAM" id="SSF54523">
    <property type="entry name" value="Pili subunits"/>
    <property type="match status" value="1"/>
</dbReference>
<proteinExistence type="predicted"/>
<dbReference type="Gene3D" id="3.30.700.10">
    <property type="entry name" value="Glycoprotein, Type 4 Pilin"/>
    <property type="match status" value="1"/>
</dbReference>
<gene>
    <name evidence="2" type="ORF">I41_06540</name>
</gene>
<sequence length="377" mass="41007">MVASSVSNPSSFSRSRPSRRARGFTLVELLVVIAIIGVLVALLLPAVQAAREAARRSQCTNNLRQLGLGMLNHESAKKRFAQNEQYIYKGKNGVQRRDLASHLVMVSPYLEAAGLYGQLNLKPDAPVVPGEQLVQGVRLYQLPLAILTCPSDEKTGVVESKRGFPNQWDSLAQNRPGPKATTSYCGSMGAQLMGWGGCNVKNVVGYTGNAYGVNSVYPGDDWFNTTSKPDTCGNSSNQRGDCPDPATVSGVFSRSAWAAALKEIEDGTSNTIMMGEIRPSTSAFNWIHGWTLSEGLWFATTAPINYETDPEAVGVSQVCKRWDNDFNTAHGFKSRHAGGANFVFCDGSVHFLNESIDYTNYQRLGARSDSENVTETF</sequence>
<dbReference type="InterPro" id="IPR012902">
    <property type="entry name" value="N_methyl_site"/>
</dbReference>
<keyword evidence="3" id="KW-1185">Reference proteome</keyword>
<dbReference type="PANTHER" id="PTHR30093">
    <property type="entry name" value="GENERAL SECRETION PATHWAY PROTEIN G"/>
    <property type="match status" value="1"/>
</dbReference>
<protein>
    <submittedName>
        <fullName evidence="2">Putative major pilin subunit</fullName>
    </submittedName>
</protein>
<dbReference type="Pfam" id="PF07596">
    <property type="entry name" value="SBP_bac_10"/>
    <property type="match status" value="1"/>
</dbReference>
<evidence type="ECO:0000313" key="2">
    <source>
        <dbReference type="EMBL" id="QDT71496.1"/>
    </source>
</evidence>
<dbReference type="NCBIfam" id="TIGR04294">
    <property type="entry name" value="pre_pil_HX9DG"/>
    <property type="match status" value="1"/>
</dbReference>
<dbReference type="PANTHER" id="PTHR30093:SF2">
    <property type="entry name" value="TYPE II SECRETION SYSTEM PROTEIN H"/>
    <property type="match status" value="1"/>
</dbReference>
<reference evidence="2 3" key="1">
    <citation type="submission" date="2019-02" db="EMBL/GenBank/DDBJ databases">
        <title>Deep-cultivation of Planctomycetes and their phenomic and genomic characterization uncovers novel biology.</title>
        <authorList>
            <person name="Wiegand S."/>
            <person name="Jogler M."/>
            <person name="Boedeker C."/>
            <person name="Pinto D."/>
            <person name="Vollmers J."/>
            <person name="Rivas-Marin E."/>
            <person name="Kohn T."/>
            <person name="Peeters S.H."/>
            <person name="Heuer A."/>
            <person name="Rast P."/>
            <person name="Oberbeckmann S."/>
            <person name="Bunk B."/>
            <person name="Jeske O."/>
            <person name="Meyerdierks A."/>
            <person name="Storesund J.E."/>
            <person name="Kallscheuer N."/>
            <person name="Luecker S."/>
            <person name="Lage O.M."/>
            <person name="Pohl T."/>
            <person name="Merkel B.J."/>
            <person name="Hornburger P."/>
            <person name="Mueller R.-W."/>
            <person name="Bruemmer F."/>
            <person name="Labrenz M."/>
            <person name="Spormann A.M."/>
            <person name="Op den Camp H."/>
            <person name="Overmann J."/>
            <person name="Amann R."/>
            <person name="Jetten M.S.M."/>
            <person name="Mascher T."/>
            <person name="Medema M.H."/>
            <person name="Devos D.P."/>
            <person name="Kaster A.-K."/>
            <person name="Ovreas L."/>
            <person name="Rohde M."/>
            <person name="Galperin M.Y."/>
            <person name="Jogler C."/>
        </authorList>
    </citation>
    <scope>NUCLEOTIDE SEQUENCE [LARGE SCALE GENOMIC DNA]</scope>
    <source>
        <strain evidence="2 3">I41</strain>
    </source>
</reference>
<feature type="domain" description="DUF1559" evidence="1">
    <location>
        <begin position="48"/>
        <end position="357"/>
    </location>
</feature>
<evidence type="ECO:0000313" key="3">
    <source>
        <dbReference type="Proteomes" id="UP000317909"/>
    </source>
</evidence>
<dbReference type="PROSITE" id="PS00409">
    <property type="entry name" value="PROKAR_NTER_METHYL"/>
    <property type="match status" value="1"/>
</dbReference>
<evidence type="ECO:0000259" key="1">
    <source>
        <dbReference type="Pfam" id="PF07596"/>
    </source>
</evidence>